<evidence type="ECO:0000256" key="1">
    <source>
        <dbReference type="ARBA" id="ARBA00004141"/>
    </source>
</evidence>
<evidence type="ECO:0000256" key="4">
    <source>
        <dbReference type="ARBA" id="ARBA00022692"/>
    </source>
</evidence>
<proteinExistence type="inferred from homology"/>
<comment type="similarity">
    <text evidence="2">Belongs to the nucleobase:cation symporter-2 (NCS2) (TC 2.A.40) family.</text>
</comment>
<feature type="transmembrane region" description="Helical" evidence="7">
    <location>
        <begin position="98"/>
        <end position="115"/>
    </location>
</feature>
<feature type="transmembrane region" description="Helical" evidence="7">
    <location>
        <begin position="25"/>
        <end position="44"/>
    </location>
</feature>
<evidence type="ECO:0000256" key="2">
    <source>
        <dbReference type="ARBA" id="ARBA00008821"/>
    </source>
</evidence>
<dbReference type="AlphaFoldDB" id="A0A376G945"/>
<dbReference type="PANTHER" id="PTHR42810:SF4">
    <property type="entry name" value="URIC ACID TRANSPORTER UACT"/>
    <property type="match status" value="1"/>
</dbReference>
<dbReference type="EMBL" id="UFXS01000001">
    <property type="protein sequence ID" value="STD56002.1"/>
    <property type="molecule type" value="Genomic_DNA"/>
</dbReference>
<evidence type="ECO:0000256" key="5">
    <source>
        <dbReference type="ARBA" id="ARBA00022989"/>
    </source>
</evidence>
<name>A0A376G945_9FLAO</name>
<gene>
    <name evidence="8" type="primary">pyrP_2</name>
    <name evidence="8" type="ORF">NCTC13456_01982</name>
</gene>
<accession>A0A376G945</accession>
<evidence type="ECO:0000256" key="3">
    <source>
        <dbReference type="ARBA" id="ARBA00022448"/>
    </source>
</evidence>
<protein>
    <submittedName>
        <fullName evidence="8">Uracil transporter</fullName>
    </submittedName>
</protein>
<keyword evidence="3" id="KW-0813">Transport</keyword>
<evidence type="ECO:0000313" key="9">
    <source>
        <dbReference type="Proteomes" id="UP000254737"/>
    </source>
</evidence>
<dbReference type="Proteomes" id="UP000254737">
    <property type="component" value="Unassembled WGS sequence"/>
</dbReference>
<evidence type="ECO:0000313" key="8">
    <source>
        <dbReference type="EMBL" id="STD56002.1"/>
    </source>
</evidence>
<dbReference type="InterPro" id="IPR006043">
    <property type="entry name" value="NCS2"/>
</dbReference>
<keyword evidence="4 7" id="KW-0812">Transmembrane</keyword>
<keyword evidence="6 7" id="KW-0472">Membrane</keyword>
<comment type="subcellular location">
    <subcellularLocation>
        <location evidence="1">Membrane</location>
        <topology evidence="1">Multi-pass membrane protein</topology>
    </subcellularLocation>
</comment>
<organism evidence="8 9">
    <name type="scientific">Empedobacter falsenii</name>
    <dbReference type="NCBI Taxonomy" id="343874"/>
    <lineage>
        <taxon>Bacteria</taxon>
        <taxon>Pseudomonadati</taxon>
        <taxon>Bacteroidota</taxon>
        <taxon>Flavobacteriia</taxon>
        <taxon>Flavobacteriales</taxon>
        <taxon>Weeksellaceae</taxon>
        <taxon>Empedobacter</taxon>
    </lineage>
</organism>
<dbReference type="Pfam" id="PF00860">
    <property type="entry name" value="Xan_ur_permease"/>
    <property type="match status" value="1"/>
</dbReference>
<evidence type="ECO:0000256" key="6">
    <source>
        <dbReference type="ARBA" id="ARBA00023136"/>
    </source>
</evidence>
<dbReference type="GO" id="GO:0005886">
    <property type="term" value="C:plasma membrane"/>
    <property type="evidence" value="ECO:0007669"/>
    <property type="project" value="TreeGrafter"/>
</dbReference>
<keyword evidence="5 7" id="KW-1133">Transmembrane helix</keyword>
<evidence type="ECO:0000256" key="7">
    <source>
        <dbReference type="SAM" id="Phobius"/>
    </source>
</evidence>
<sequence>MVIGLGLASTAIKMVTNNPSGEYDLTYVTIGFVTLIITIITAIFSKGFLSVIPVLVGIIGGYLFAITMGVVDLNPVIEAKWFMIPDFTIPFVDYTPTLSWYVIFLMIPVAIVPIAEHIGHQLVLSKVVNKDLIEDPGLDKSMLN</sequence>
<feature type="transmembrane region" description="Helical" evidence="7">
    <location>
        <begin position="51"/>
        <end position="71"/>
    </location>
</feature>
<dbReference type="PANTHER" id="PTHR42810">
    <property type="entry name" value="PURINE PERMEASE C1399.01C-RELATED"/>
    <property type="match status" value="1"/>
</dbReference>
<dbReference type="GO" id="GO:0042907">
    <property type="term" value="F:xanthine transmembrane transporter activity"/>
    <property type="evidence" value="ECO:0007669"/>
    <property type="project" value="TreeGrafter"/>
</dbReference>
<reference evidence="8 9" key="1">
    <citation type="submission" date="2018-06" db="EMBL/GenBank/DDBJ databases">
        <authorList>
            <consortium name="Pathogen Informatics"/>
            <person name="Doyle S."/>
        </authorList>
    </citation>
    <scope>NUCLEOTIDE SEQUENCE [LARGE SCALE GENOMIC DNA]</scope>
    <source>
        <strain evidence="8 9">NCTC13456</strain>
    </source>
</reference>